<name>A0ABS8DAF0_9NEIS</name>
<dbReference type="GO" id="GO:0016301">
    <property type="term" value="F:kinase activity"/>
    <property type="evidence" value="ECO:0007669"/>
    <property type="project" value="UniProtKB-KW"/>
</dbReference>
<dbReference type="InterPro" id="IPR027417">
    <property type="entry name" value="P-loop_NTPase"/>
</dbReference>
<evidence type="ECO:0000313" key="3">
    <source>
        <dbReference type="Proteomes" id="UP001165395"/>
    </source>
</evidence>
<accession>A0ABS8DAF0</accession>
<feature type="domain" description="Phosphoribulokinase/uridine kinase" evidence="1">
    <location>
        <begin position="23"/>
        <end position="200"/>
    </location>
</feature>
<sequence length="205" mass="22999">MSLPESAIARIDALLAKQERVLLGIAAPPGAGKSTIAEWIHQHYLELSVVVPMDGYHLANVELARLGRADRKGAQDTFDSAGFVSLLSRIRHQQSDEIVYAPEFRREIEEPIANAIPVLSDKRLIIIEGNYLLLELGFWQQVTGLLDDTWYVEVDQALRLTRLINRHIQFGRSPEAAAAWVENTDEPNARQIEASKHRAQFVLAV</sequence>
<evidence type="ECO:0000259" key="1">
    <source>
        <dbReference type="Pfam" id="PF00485"/>
    </source>
</evidence>
<keyword evidence="2" id="KW-0418">Kinase</keyword>
<dbReference type="PANTHER" id="PTHR10285">
    <property type="entry name" value="URIDINE KINASE"/>
    <property type="match status" value="1"/>
</dbReference>
<dbReference type="Pfam" id="PF00485">
    <property type="entry name" value="PRK"/>
    <property type="match status" value="1"/>
</dbReference>
<dbReference type="Proteomes" id="UP001165395">
    <property type="component" value="Unassembled WGS sequence"/>
</dbReference>
<dbReference type="EMBL" id="JAJBZT010000013">
    <property type="protein sequence ID" value="MCB6185185.1"/>
    <property type="molecule type" value="Genomic_DNA"/>
</dbReference>
<comment type="caution">
    <text evidence="2">The sequence shown here is derived from an EMBL/GenBank/DDBJ whole genome shotgun (WGS) entry which is preliminary data.</text>
</comment>
<keyword evidence="3" id="KW-1185">Reference proteome</keyword>
<gene>
    <name evidence="2" type="ORF">LIN78_16690</name>
</gene>
<proteinExistence type="predicted"/>
<dbReference type="Gene3D" id="3.40.50.300">
    <property type="entry name" value="P-loop containing nucleotide triphosphate hydrolases"/>
    <property type="match status" value="2"/>
</dbReference>
<dbReference type="RefSeq" id="WP_227182016.1">
    <property type="nucleotide sequence ID" value="NZ_JAJBZT010000013.1"/>
</dbReference>
<evidence type="ECO:0000313" key="2">
    <source>
        <dbReference type="EMBL" id="MCB6185185.1"/>
    </source>
</evidence>
<dbReference type="InterPro" id="IPR006083">
    <property type="entry name" value="PRK/URK"/>
</dbReference>
<protein>
    <submittedName>
        <fullName evidence="2">Nucleoside/nucleotide kinase family protein</fullName>
    </submittedName>
</protein>
<dbReference type="NCBIfam" id="NF006743">
    <property type="entry name" value="PRK09270.1-2"/>
    <property type="match status" value="1"/>
</dbReference>
<dbReference type="SUPFAM" id="SSF52540">
    <property type="entry name" value="P-loop containing nucleoside triphosphate hydrolases"/>
    <property type="match status" value="1"/>
</dbReference>
<organism evidence="2 3">
    <name type="scientific">Leeia speluncae</name>
    <dbReference type="NCBI Taxonomy" id="2884804"/>
    <lineage>
        <taxon>Bacteria</taxon>
        <taxon>Pseudomonadati</taxon>
        <taxon>Pseudomonadota</taxon>
        <taxon>Betaproteobacteria</taxon>
        <taxon>Neisseriales</taxon>
        <taxon>Leeiaceae</taxon>
        <taxon>Leeia</taxon>
    </lineage>
</organism>
<keyword evidence="2" id="KW-0808">Transferase</keyword>
<reference evidence="2" key="1">
    <citation type="submission" date="2021-10" db="EMBL/GenBank/DDBJ databases">
        <title>The complete genome sequence of Leeia sp. TBRC 13508.</title>
        <authorList>
            <person name="Charoenyingcharoen P."/>
            <person name="Yukphan P."/>
        </authorList>
    </citation>
    <scope>NUCLEOTIDE SEQUENCE</scope>
    <source>
        <strain evidence="2">TBRC 13508</strain>
    </source>
</reference>